<proteinExistence type="predicted"/>
<organism evidence="1 2">
    <name type="scientific">Parachlamydia acanthamoebae</name>
    <dbReference type="NCBI Taxonomy" id="83552"/>
    <lineage>
        <taxon>Bacteria</taxon>
        <taxon>Pseudomonadati</taxon>
        <taxon>Chlamydiota</taxon>
        <taxon>Chlamydiia</taxon>
        <taxon>Parachlamydiales</taxon>
        <taxon>Parachlamydiaceae</taxon>
        <taxon>Parachlamydia</taxon>
    </lineage>
</organism>
<dbReference type="Proteomes" id="UP000031307">
    <property type="component" value="Unassembled WGS sequence"/>
</dbReference>
<dbReference type="AlphaFoldDB" id="A0A0C1EE31"/>
<gene>
    <name evidence="1" type="ORF">DB43_EE00070</name>
</gene>
<sequence length="201" mass="23312">MLGGNGNLEVDLNYMFRMPLYEIHKKHSHSIGTRKTKEIPLLDLHELGAGKLSALFGRHASRDLFDAHQLFTKCSLDIEQLRLACLVYGAMGTKDWRQISSDEIHFEESELKDQLIPVLRKRSFRNGDWLGWTNQLLMECKTALKILFPLREREQAFLQSLFENGAIDATLATDDRKLIEKINSHPLLRWKAKLILENRQK</sequence>
<name>A0A0C1EE31_9BACT</name>
<protein>
    <submittedName>
        <fullName evidence="1">Uncharacterized protein</fullName>
    </submittedName>
</protein>
<reference evidence="1 2" key="1">
    <citation type="journal article" date="2014" name="Mol. Biol. Evol.">
        <title>Massive expansion of Ubiquitination-related gene families within the Chlamydiae.</title>
        <authorList>
            <person name="Domman D."/>
            <person name="Collingro A."/>
            <person name="Lagkouvardos I."/>
            <person name="Gehre L."/>
            <person name="Weinmaier T."/>
            <person name="Rattei T."/>
            <person name="Subtil A."/>
            <person name="Horn M."/>
        </authorList>
    </citation>
    <scope>NUCLEOTIDE SEQUENCE [LARGE SCALE GENOMIC DNA]</scope>
    <source>
        <strain evidence="1 2">OEW1</strain>
    </source>
</reference>
<dbReference type="PATRIC" id="fig|83552.4.peg.434"/>
<comment type="caution">
    <text evidence="1">The sequence shown here is derived from an EMBL/GenBank/DDBJ whole genome shotgun (WGS) entry which is preliminary data.</text>
</comment>
<accession>A0A0C1EE31</accession>
<evidence type="ECO:0000313" key="1">
    <source>
        <dbReference type="EMBL" id="KIA78363.1"/>
    </source>
</evidence>
<dbReference type="EMBL" id="JSAM01000025">
    <property type="protein sequence ID" value="KIA78363.1"/>
    <property type="molecule type" value="Genomic_DNA"/>
</dbReference>
<dbReference type="InterPro" id="IPR014942">
    <property type="entry name" value="AbiEii"/>
</dbReference>
<evidence type="ECO:0000313" key="2">
    <source>
        <dbReference type="Proteomes" id="UP000031307"/>
    </source>
</evidence>
<dbReference type="Pfam" id="PF08843">
    <property type="entry name" value="AbiEii"/>
    <property type="match status" value="1"/>
</dbReference>